<dbReference type="KEGG" id="vg:29059851"/>
<dbReference type="InterPro" id="IPR056931">
    <property type="entry name" value="D14-like"/>
</dbReference>
<dbReference type="GeneID" id="29059851"/>
<name>A0A173GC22_9CAUD</name>
<dbReference type="EMBL" id="KX011169">
    <property type="protein sequence ID" value="ANH50599.1"/>
    <property type="molecule type" value="Genomic_DNA"/>
</dbReference>
<gene>
    <name evidence="1" type="ORF">SALINJAH_132</name>
</gene>
<organism evidence="1 2">
    <name type="scientific">Bacillus phage SalinJah</name>
    <dbReference type="NCBI Taxonomy" id="1837830"/>
    <lineage>
        <taxon>Viruses</taxon>
        <taxon>Duplodnaviria</taxon>
        <taxon>Heunggongvirae</taxon>
        <taxon>Uroviricota</taxon>
        <taxon>Caudoviricetes</taxon>
        <taxon>Herelleviridae</taxon>
        <taxon>Bastillevirinae</taxon>
        <taxon>Wphvirus</taxon>
        <taxon>Wphvirus BPS13</taxon>
    </lineage>
</organism>
<evidence type="ECO:0000313" key="1">
    <source>
        <dbReference type="EMBL" id="ANH50599.1"/>
    </source>
</evidence>
<accession>A0A173GC22</accession>
<sequence>MASQGRGARNKGSGFELKLAKELTKWSGENVQRVPQSGAGGFRFGSDMRMSGDITFPVESKNVFVYEAKKHEGWHLGYLFMNQGDIRNWWEQVVTDARRCADIGLVPCLMFSKNRDKIYVLLPFKQEVYDELAGKYPVSRQLVYYLDVAEERQEFDTILMTLEGFMSYNKNDIWDHYRGMDWDVLNK</sequence>
<reference evidence="2" key="1">
    <citation type="submission" date="2016-04" db="EMBL/GenBank/DDBJ databases">
        <authorList>
            <person name="Adebesin M.O."/>
            <person name="Ahama K."/>
            <person name="Alekasir E.M."/>
            <person name="Ali S."/>
            <person name="Aligholizadeh E."/>
            <person name="Allison J.M."/>
            <person name="Alzaher A."/>
            <person name="Andaya C.D."/>
            <person name="Asfaw S."/>
            <person name="Bansal N."/>
            <person name="Beauchard M.A."/>
            <person name="Betancourt K.A."/>
            <person name="Bhatia B."/>
            <person name="Boretti N.A."/>
            <person name="Brondi J.N."/>
            <person name="Byrd C.E."/>
            <person name="Cao A."/>
            <person name="Cardosa E.A."/>
            <person name="Carter A."/>
            <person name="Chen S."/>
            <person name="Chen Y."/>
            <person name="Clara V.K."/>
            <person name="Cobuzzi M."/>
            <person name="Conn O.L."/>
            <person name="Crosby I.A."/>
            <person name="Daly S.B."/>
            <person name="Depaz I.X."/>
            <person name="Dhaurali S."/>
            <person name="Dowdy K.M."/>
            <person name="Edokobi N.B."/>
            <person name="Ekanayake A.B."/>
            <person name="Ekekwe S.O."/>
            <person name="Emond M.A."/>
            <person name="Endres L."/>
            <person name="Eng S."/>
            <person name="Felkoski S.A."/>
            <person name="Gant C.D."/>
            <person name="Gaskin B."/>
            <person name="Gondal S."/>
            <person name="Gutmann J."/>
            <person name="Ha T.-A."/>
            <person name="Habteyes H."/>
            <person name="Hariri O."/>
            <person name="Healey R.M."/>
            <person name="Heins J.L."/>
            <person name="Henderson A.L."/>
            <person name="Hernandez F.M."/>
            <person name="Hoang P.T."/>
            <person name="Hope K.T."/>
            <person name="Husna A."/>
            <person name="Hussain A."/>
            <person name="Imani O."/>
            <person name="Jackson N.L."/>
            <person name="Jacob V.M."/>
            <person name="Kang C."/>
            <person name="Kantov R.M."/>
            <person name="Kavuru S."/>
            <person name="Kerr M.S."/>
            <person name="Khan O.A."/>
            <person name="Khan T.M."/>
            <person name="King T."/>
            <person name="Kulkarni R."/>
            <person name="Li A."/>
            <person name="Maczka C."/>
            <person name="Maisonet E."/>
            <person name="Majethia P.M."/>
            <person name="Malik D.A."/>
            <person name="Mariam A."/>
            <person name="Marquess E.B."/>
            <person name="Mattison J."/>
            <person name="Mcdonald N."/>
            <person name="Mehr S."/>
            <person name="Mengers S.R."/>
            <person name="Michaels D.P."/>
            <person name="Mondal S."/>
            <person name="Monney D.B."/>
            <person name="Nakhleh S.I."/>
            <person name="Ndubuizu N.C."/>
            <person name="Nguyen A.H."/>
            <person name="Nguyen K.M."/>
            <person name="Nguyen M.T."/>
            <person name="Nicholas M.L."/>
            <person name="Nimalan J.P."/>
            <person name="O'Connell R.A."/>
            <person name="Odoi E."/>
            <person name="Ojo L."/>
            <person name="Okoye A.E."/>
            <person name="Olateru-Olagbegi O."/>
            <person name="Osei K.V."/>
            <person name="Osei-Tutu A."/>
            <person name="Palilla A.M."/>
            <person name="Pancholi S."/>
            <person name="Park J.H."/>
            <person name="Patel K."/>
            <person name="Patel P."/>
            <person name="Pennington E."/>
            <person name="Peterson R.E."/>
            <person name="Pon J."/>
            <person name="Pourkarim H."/>
            <person name="Reed M.L."/>
            <person name="Rottman V."/>
            <person name="Salazar J."/>
            <person name="Samet S."/>
            <person name="Sendze O."/>
            <person name="Stelmack M.A."/>
            <person name="Stinnett R."/>
            <person name="Tchouaga A.L."/>
            <person name="Thompson E.M."/>
            <person name="Tran N.G."/>
            <person name="Truong T."/>
            <person name="Udo J.A."/>
            <person name="Verona L.T."/>
            <person name="Vu T.-Q."/>
            <person name="Wade J."/>
            <person name="Wang N.Q."/>
            <person name="Waters Z.M."/>
            <person name="Wellman R.J."/>
            <person name="Woldegabreal S."/>
            <person name="Yee A.C."/>
            <person name="Yirefu M."/>
            <person name="Zahangir S."/>
            <person name="Zhai Y."/>
            <person name="Devine C.L."/>
            <person name="Liao K."/>
            <person name="Prasad P.K."/>
            <person name="Ruthenberg K.J."/>
            <person name="Shonk J.A."/>
            <person name="Way M."/>
            <person name="Yousufi H.K."/>
            <person name="Cao L."/>
            <person name="Fox J."/>
            <person name="Hobbs E."/>
            <person name="Kilic S."/>
            <person name="Nunn R."/>
            <person name="Patel R."/>
            <person name="Rubenstein M."/>
            <person name="Cresawn S.G."/>
            <person name="Russell D.A."/>
            <person name="Pope W.H."/>
            <person name="Jacobs-Sera D."/>
            <person name="Hendrix R.W."/>
            <person name="Hatfull G.F."/>
            <person name="Erill I."/>
            <person name="Caruso S.M."/>
        </authorList>
    </citation>
    <scope>NUCLEOTIDE SEQUENCE [LARGE SCALE GENOMIC DNA]</scope>
</reference>
<dbReference type="Pfam" id="PF24608">
    <property type="entry name" value="PDDEXK_15"/>
    <property type="match status" value="1"/>
</dbReference>
<protein>
    <submittedName>
        <fullName evidence="1">Holliday junction resolvase</fullName>
    </submittedName>
</protein>
<evidence type="ECO:0000313" key="2">
    <source>
        <dbReference type="Proteomes" id="UP000203219"/>
    </source>
</evidence>
<proteinExistence type="predicted"/>
<dbReference type="RefSeq" id="YP_009282086.1">
    <property type="nucleotide sequence ID" value="NC_031034.1"/>
</dbReference>
<dbReference type="Proteomes" id="UP000203219">
    <property type="component" value="Segment"/>
</dbReference>